<accession>A0AAD6RX81</accession>
<dbReference type="EMBL" id="JARJCM010000443">
    <property type="protein sequence ID" value="KAJ7017008.1"/>
    <property type="molecule type" value="Genomic_DNA"/>
</dbReference>
<gene>
    <name evidence="1" type="ORF">C8F04DRAFT_1406345</name>
</gene>
<sequence length="70" mass="7737">MSSRPKILVAGALSILQDLSNGSNIPALQPLVSVAVRIYTSAEYWITEFPEKIDLTPDPLERLTRSEVPK</sequence>
<comment type="caution">
    <text evidence="1">The sequence shown here is derived from an EMBL/GenBank/DDBJ whole genome shotgun (WGS) entry which is preliminary data.</text>
</comment>
<dbReference type="Proteomes" id="UP001218188">
    <property type="component" value="Unassembled WGS sequence"/>
</dbReference>
<organism evidence="1 2">
    <name type="scientific">Mycena alexandri</name>
    <dbReference type="NCBI Taxonomy" id="1745969"/>
    <lineage>
        <taxon>Eukaryota</taxon>
        <taxon>Fungi</taxon>
        <taxon>Dikarya</taxon>
        <taxon>Basidiomycota</taxon>
        <taxon>Agaricomycotina</taxon>
        <taxon>Agaricomycetes</taxon>
        <taxon>Agaricomycetidae</taxon>
        <taxon>Agaricales</taxon>
        <taxon>Marasmiineae</taxon>
        <taxon>Mycenaceae</taxon>
        <taxon>Mycena</taxon>
    </lineage>
</organism>
<reference evidence="1" key="1">
    <citation type="submission" date="2023-03" db="EMBL/GenBank/DDBJ databases">
        <title>Massive genome expansion in bonnet fungi (Mycena s.s.) driven by repeated elements and novel gene families across ecological guilds.</title>
        <authorList>
            <consortium name="Lawrence Berkeley National Laboratory"/>
            <person name="Harder C.B."/>
            <person name="Miyauchi S."/>
            <person name="Viragh M."/>
            <person name="Kuo A."/>
            <person name="Thoen E."/>
            <person name="Andreopoulos B."/>
            <person name="Lu D."/>
            <person name="Skrede I."/>
            <person name="Drula E."/>
            <person name="Henrissat B."/>
            <person name="Morin E."/>
            <person name="Kohler A."/>
            <person name="Barry K."/>
            <person name="LaButti K."/>
            <person name="Morin E."/>
            <person name="Salamov A."/>
            <person name="Lipzen A."/>
            <person name="Mereny Z."/>
            <person name="Hegedus B."/>
            <person name="Baldrian P."/>
            <person name="Stursova M."/>
            <person name="Weitz H."/>
            <person name="Taylor A."/>
            <person name="Grigoriev I.V."/>
            <person name="Nagy L.G."/>
            <person name="Martin F."/>
            <person name="Kauserud H."/>
        </authorList>
    </citation>
    <scope>NUCLEOTIDE SEQUENCE</scope>
    <source>
        <strain evidence="1">CBHHK200</strain>
    </source>
</reference>
<protein>
    <submittedName>
        <fullName evidence="1">Uncharacterized protein</fullName>
    </submittedName>
</protein>
<evidence type="ECO:0000313" key="1">
    <source>
        <dbReference type="EMBL" id="KAJ7017008.1"/>
    </source>
</evidence>
<keyword evidence="2" id="KW-1185">Reference proteome</keyword>
<dbReference type="AlphaFoldDB" id="A0AAD6RX81"/>
<proteinExistence type="predicted"/>
<name>A0AAD6RX81_9AGAR</name>
<evidence type="ECO:0000313" key="2">
    <source>
        <dbReference type="Proteomes" id="UP001218188"/>
    </source>
</evidence>